<proteinExistence type="predicted"/>
<feature type="region of interest" description="Disordered" evidence="1">
    <location>
        <begin position="66"/>
        <end position="121"/>
    </location>
</feature>
<dbReference type="RefSeq" id="WP_377787147.1">
    <property type="nucleotide sequence ID" value="NZ_JBHLYQ010000003.1"/>
</dbReference>
<dbReference type="EMBL" id="JBHLYQ010000003">
    <property type="protein sequence ID" value="MFC0080692.1"/>
    <property type="molecule type" value="Genomic_DNA"/>
</dbReference>
<gene>
    <name evidence="2" type="ORF">ACFFRE_00790</name>
</gene>
<feature type="compositionally biased region" description="Low complexity" evidence="1">
    <location>
        <begin position="91"/>
        <end position="108"/>
    </location>
</feature>
<evidence type="ECO:0000256" key="1">
    <source>
        <dbReference type="SAM" id="MobiDB-lite"/>
    </source>
</evidence>
<reference evidence="2 3" key="1">
    <citation type="submission" date="2024-09" db="EMBL/GenBank/DDBJ databases">
        <authorList>
            <person name="Sun Q."/>
            <person name="Mori K."/>
        </authorList>
    </citation>
    <scope>NUCLEOTIDE SEQUENCE [LARGE SCALE GENOMIC DNA]</scope>
    <source>
        <strain evidence="2 3">JCM 15389</strain>
    </source>
</reference>
<keyword evidence="3" id="KW-1185">Reference proteome</keyword>
<name>A0ABV6BZ42_9ACTN</name>
<evidence type="ECO:0000313" key="3">
    <source>
        <dbReference type="Proteomes" id="UP001589788"/>
    </source>
</evidence>
<comment type="caution">
    <text evidence="2">The sequence shown here is derived from an EMBL/GenBank/DDBJ whole genome shotgun (WGS) entry which is preliminary data.</text>
</comment>
<protein>
    <submittedName>
        <fullName evidence="2">Uncharacterized protein</fullName>
    </submittedName>
</protein>
<evidence type="ECO:0000313" key="2">
    <source>
        <dbReference type="EMBL" id="MFC0080692.1"/>
    </source>
</evidence>
<dbReference type="Proteomes" id="UP001589788">
    <property type="component" value="Unassembled WGS sequence"/>
</dbReference>
<sequence>MPDAEASEGSRGQVGAGLDALVEQIVAAPTELSERLAAVTLEVFEAFAPAVAERLAARLAQARAELTSGVPGQGPRGASSTAAGHAGGPVPGAEAVEPVPEPATPTGGQRPSEASRPPDPALAGEQVLLGAAAAVVATGQPVVLGYAEVLEGSASRGLASTEPLSGEVAVRLLQRLVLSRLGPGDRSVLLGSRGCGLVLVGTSLADAEARFADLPASLAGLPGELSLGLAAPLPDESLLATFHRARRLALTGSHRR</sequence>
<accession>A0ABV6BZ42</accession>
<organism evidence="2 3">
    <name type="scientific">Aciditerrimonas ferrireducens</name>
    <dbReference type="NCBI Taxonomy" id="667306"/>
    <lineage>
        <taxon>Bacteria</taxon>
        <taxon>Bacillati</taxon>
        <taxon>Actinomycetota</taxon>
        <taxon>Acidimicrobiia</taxon>
        <taxon>Acidimicrobiales</taxon>
        <taxon>Acidimicrobiaceae</taxon>
        <taxon>Aciditerrimonas</taxon>
    </lineage>
</organism>